<dbReference type="STRING" id="56484.A0A1Y2EUA7"/>
<organism evidence="2 3">
    <name type="scientific">Protomyces lactucae-debilis</name>
    <dbReference type="NCBI Taxonomy" id="2754530"/>
    <lineage>
        <taxon>Eukaryota</taxon>
        <taxon>Fungi</taxon>
        <taxon>Dikarya</taxon>
        <taxon>Ascomycota</taxon>
        <taxon>Taphrinomycotina</taxon>
        <taxon>Taphrinomycetes</taxon>
        <taxon>Taphrinales</taxon>
        <taxon>Protomycetaceae</taxon>
        <taxon>Protomyces</taxon>
    </lineage>
</organism>
<dbReference type="OrthoDB" id="5579731at2759"/>
<keyword evidence="3" id="KW-1185">Reference proteome</keyword>
<dbReference type="Pfam" id="PF05205">
    <property type="entry name" value="COMPASS-Shg1"/>
    <property type="match status" value="1"/>
</dbReference>
<evidence type="ECO:0000259" key="1">
    <source>
        <dbReference type="Pfam" id="PF05205"/>
    </source>
</evidence>
<dbReference type="RefSeq" id="XP_040722262.1">
    <property type="nucleotide sequence ID" value="XM_040866329.1"/>
</dbReference>
<dbReference type="EMBL" id="MCFI01000027">
    <property type="protein sequence ID" value="ORY75150.1"/>
    <property type="molecule type" value="Genomic_DNA"/>
</dbReference>
<dbReference type="Proteomes" id="UP000193685">
    <property type="component" value="Unassembled WGS sequence"/>
</dbReference>
<sequence>MSILNGASSQVEAHAITEKRVLEHFKKSGKFDAMRKQALRSFEKSQDGIAFKAELEKLVDAELRRDPTLAARDRGKAATLIGGAVDRSTCYTHARKQATEHIFGQESFRLMIEEEIRSIMKQEEAAAVAAKDVKAKVKDEA</sequence>
<comment type="caution">
    <text evidence="2">The sequence shown here is derived from an EMBL/GenBank/DDBJ whole genome shotgun (WGS) entry which is preliminary data.</text>
</comment>
<name>A0A1Y2EUA7_PROLT</name>
<dbReference type="OMA" id="RFKREGH"/>
<reference evidence="2 3" key="1">
    <citation type="submission" date="2016-07" db="EMBL/GenBank/DDBJ databases">
        <title>Pervasive Adenine N6-methylation of Active Genes in Fungi.</title>
        <authorList>
            <consortium name="DOE Joint Genome Institute"/>
            <person name="Mondo S.J."/>
            <person name="Dannebaum R.O."/>
            <person name="Kuo R.C."/>
            <person name="Labutti K."/>
            <person name="Haridas S."/>
            <person name="Kuo A."/>
            <person name="Salamov A."/>
            <person name="Ahrendt S.R."/>
            <person name="Lipzen A."/>
            <person name="Sullivan W."/>
            <person name="Andreopoulos W.B."/>
            <person name="Clum A."/>
            <person name="Lindquist E."/>
            <person name="Daum C."/>
            <person name="Ramamoorthy G.K."/>
            <person name="Gryganskyi A."/>
            <person name="Culley D."/>
            <person name="Magnuson J.K."/>
            <person name="James T.Y."/>
            <person name="O'Malley M.A."/>
            <person name="Stajich J.E."/>
            <person name="Spatafora J.W."/>
            <person name="Visel A."/>
            <person name="Grigoriev I.V."/>
        </authorList>
    </citation>
    <scope>NUCLEOTIDE SEQUENCE [LARGE SCALE GENOMIC DNA]</scope>
    <source>
        <strain evidence="2 3">12-1054</strain>
    </source>
</reference>
<dbReference type="AlphaFoldDB" id="A0A1Y2EUA7"/>
<feature type="domain" description="BOD1/SHG1" evidence="1">
    <location>
        <begin position="21"/>
        <end position="123"/>
    </location>
</feature>
<dbReference type="InterPro" id="IPR055264">
    <property type="entry name" value="BOD1/SHG1_dom"/>
</dbReference>
<evidence type="ECO:0000313" key="2">
    <source>
        <dbReference type="EMBL" id="ORY75150.1"/>
    </source>
</evidence>
<evidence type="ECO:0000313" key="3">
    <source>
        <dbReference type="Proteomes" id="UP000193685"/>
    </source>
</evidence>
<gene>
    <name evidence="2" type="ORF">BCR37DRAFT_194501</name>
</gene>
<proteinExistence type="predicted"/>
<dbReference type="GeneID" id="63782928"/>
<accession>A0A1Y2EUA7</accession>
<protein>
    <submittedName>
        <fullName evidence="2">Complex proteins associated with Set1p component shg1-domain-containing protein</fullName>
    </submittedName>
</protein>